<dbReference type="EMBL" id="JABBWM010000001">
    <property type="protein sequence ID" value="KAG2120945.1"/>
    <property type="molecule type" value="Genomic_DNA"/>
</dbReference>
<dbReference type="OrthoDB" id="3033638at2759"/>
<sequence length="220" mass="24591">MSNDSKKAATKEAMVLLEKHHINKCTGVNNVPINTFHDMHVTLKSISNKLTVLSARTGCYSLLIAVCGDTDHYLCPFVYMSDDHIGDYFQLALQQAPTDVATHLKVHCLSGVTGVVQNYKQALIDLKAQTSSLIIKRLRNPGDIGSHTEVKVLNSAWKTGTAKFWKMSKAEFEQWDKDRFQQKLLADSEGSINITQSSPIMEVPALYCPLTKQQVIRQKI</sequence>
<comment type="caution">
    <text evidence="1">The sequence shown here is derived from an EMBL/GenBank/DDBJ whole genome shotgun (WGS) entry which is preliminary data.</text>
</comment>
<reference evidence="1" key="1">
    <citation type="journal article" date="2020" name="New Phytol.">
        <title>Comparative genomics reveals dynamic genome evolution in host specialist ectomycorrhizal fungi.</title>
        <authorList>
            <person name="Lofgren L.A."/>
            <person name="Nguyen N.H."/>
            <person name="Vilgalys R."/>
            <person name="Ruytinx J."/>
            <person name="Liao H.L."/>
            <person name="Branco S."/>
            <person name="Kuo A."/>
            <person name="LaButti K."/>
            <person name="Lipzen A."/>
            <person name="Andreopoulos W."/>
            <person name="Pangilinan J."/>
            <person name="Riley R."/>
            <person name="Hundley H."/>
            <person name="Na H."/>
            <person name="Barry K."/>
            <person name="Grigoriev I.V."/>
            <person name="Stajich J.E."/>
            <person name="Kennedy P.G."/>
        </authorList>
    </citation>
    <scope>NUCLEOTIDE SEQUENCE</scope>
    <source>
        <strain evidence="1">FC423</strain>
    </source>
</reference>
<organism evidence="1 2">
    <name type="scientific">Suillus discolor</name>
    <dbReference type="NCBI Taxonomy" id="1912936"/>
    <lineage>
        <taxon>Eukaryota</taxon>
        <taxon>Fungi</taxon>
        <taxon>Dikarya</taxon>
        <taxon>Basidiomycota</taxon>
        <taxon>Agaricomycotina</taxon>
        <taxon>Agaricomycetes</taxon>
        <taxon>Agaricomycetidae</taxon>
        <taxon>Boletales</taxon>
        <taxon>Suillineae</taxon>
        <taxon>Suillaceae</taxon>
        <taxon>Suillus</taxon>
    </lineage>
</organism>
<dbReference type="RefSeq" id="XP_041300321.1">
    <property type="nucleotide sequence ID" value="XM_041440812.1"/>
</dbReference>
<proteinExistence type="predicted"/>
<dbReference type="AlphaFoldDB" id="A0A9P7FK35"/>
<protein>
    <submittedName>
        <fullName evidence="1">Uncharacterized protein</fullName>
    </submittedName>
</protein>
<accession>A0A9P7FK35</accession>
<name>A0A9P7FK35_9AGAM</name>
<dbReference type="Proteomes" id="UP000823399">
    <property type="component" value="Unassembled WGS sequence"/>
</dbReference>
<evidence type="ECO:0000313" key="1">
    <source>
        <dbReference type="EMBL" id="KAG2120945.1"/>
    </source>
</evidence>
<gene>
    <name evidence="1" type="ORF">F5147DRAFT_766822</name>
</gene>
<evidence type="ECO:0000313" key="2">
    <source>
        <dbReference type="Proteomes" id="UP000823399"/>
    </source>
</evidence>
<keyword evidence="2" id="KW-1185">Reference proteome</keyword>
<dbReference type="GeneID" id="64703071"/>